<gene>
    <name evidence="2" type="ORF">DWU99_16850</name>
</gene>
<accession>A0A370WZ14</accession>
<dbReference type="EMBL" id="QRBF01000007">
    <property type="protein sequence ID" value="RDS81352.1"/>
    <property type="molecule type" value="Genomic_DNA"/>
</dbReference>
<feature type="transmembrane region" description="Helical" evidence="1">
    <location>
        <begin position="47"/>
        <end position="73"/>
    </location>
</feature>
<dbReference type="AlphaFoldDB" id="A0A370WZ14"/>
<evidence type="ECO:0008006" key="4">
    <source>
        <dbReference type="Google" id="ProtNLM"/>
    </source>
</evidence>
<dbReference type="RefSeq" id="WP_115479255.1">
    <property type="nucleotide sequence ID" value="NZ_QRBF01000007.1"/>
</dbReference>
<keyword evidence="3" id="KW-1185">Reference proteome</keyword>
<evidence type="ECO:0000313" key="2">
    <source>
        <dbReference type="EMBL" id="RDS81352.1"/>
    </source>
</evidence>
<name>A0A370WZ14_9GAMM</name>
<dbReference type="Proteomes" id="UP000255334">
    <property type="component" value="Unassembled WGS sequence"/>
</dbReference>
<protein>
    <recommendedName>
        <fullName evidence="4">Transmembrane protein</fullName>
    </recommendedName>
</protein>
<reference evidence="2 3" key="1">
    <citation type="submission" date="2018-07" db="EMBL/GenBank/DDBJ databases">
        <title>Dyella monticola sp. nov. and Dyella psychrodurans sp. nov. isolated from monsoon evergreen broad-leaved forest soil of Dinghu Mountain, China.</title>
        <authorList>
            <person name="Gao Z."/>
            <person name="Qiu L."/>
        </authorList>
    </citation>
    <scope>NUCLEOTIDE SEQUENCE [LARGE SCALE GENOMIC DNA]</scope>
    <source>
        <strain evidence="2 3">4MSK11</strain>
    </source>
</reference>
<comment type="caution">
    <text evidence="2">The sequence shown here is derived from an EMBL/GenBank/DDBJ whole genome shotgun (WGS) entry which is preliminary data.</text>
</comment>
<keyword evidence="1" id="KW-0472">Membrane</keyword>
<dbReference type="OrthoDB" id="5957977at2"/>
<feature type="transmembrane region" description="Helical" evidence="1">
    <location>
        <begin position="7"/>
        <end position="27"/>
    </location>
</feature>
<organism evidence="2 3">
    <name type="scientific">Dyella psychrodurans</name>
    <dbReference type="NCBI Taxonomy" id="1927960"/>
    <lineage>
        <taxon>Bacteria</taxon>
        <taxon>Pseudomonadati</taxon>
        <taxon>Pseudomonadota</taxon>
        <taxon>Gammaproteobacteria</taxon>
        <taxon>Lysobacterales</taxon>
        <taxon>Rhodanobacteraceae</taxon>
        <taxon>Dyella</taxon>
    </lineage>
</organism>
<evidence type="ECO:0000313" key="3">
    <source>
        <dbReference type="Proteomes" id="UP000255334"/>
    </source>
</evidence>
<evidence type="ECO:0000256" key="1">
    <source>
        <dbReference type="SAM" id="Phobius"/>
    </source>
</evidence>
<keyword evidence="1" id="KW-0812">Transmembrane</keyword>
<proteinExistence type="predicted"/>
<keyword evidence="1" id="KW-1133">Transmembrane helix</keyword>
<sequence>MTSFQWFCFALRVIGAWNFVMGLEHFLAAFNGMRGYYTPASTQPFGFFLQGCLHITVALVLMRFAPFLAVFAYPKPTPSTSEQNPDATDV</sequence>